<feature type="transmembrane region" description="Helical" evidence="1">
    <location>
        <begin position="344"/>
        <end position="364"/>
    </location>
</feature>
<feature type="transmembrane region" description="Helical" evidence="1">
    <location>
        <begin position="199"/>
        <end position="221"/>
    </location>
</feature>
<proteinExistence type="predicted"/>
<name>A0A8J2JLC7_9HEXA</name>
<feature type="transmembrane region" description="Helical" evidence="1">
    <location>
        <begin position="157"/>
        <end position="179"/>
    </location>
</feature>
<dbReference type="EMBL" id="CAJVCH010073980">
    <property type="protein sequence ID" value="CAG7720822.1"/>
    <property type="molecule type" value="Genomic_DNA"/>
</dbReference>
<comment type="caution">
    <text evidence="2">The sequence shown here is derived from an EMBL/GenBank/DDBJ whole genome shotgun (WGS) entry which is preliminary data.</text>
</comment>
<protein>
    <submittedName>
        <fullName evidence="2">Uncharacterized protein</fullName>
    </submittedName>
</protein>
<keyword evidence="1" id="KW-0472">Membrane</keyword>
<feature type="transmembrane region" description="Helical" evidence="1">
    <location>
        <begin position="92"/>
        <end position="112"/>
    </location>
</feature>
<evidence type="ECO:0000313" key="2">
    <source>
        <dbReference type="EMBL" id="CAG7720822.1"/>
    </source>
</evidence>
<feature type="transmembrane region" description="Helical" evidence="1">
    <location>
        <begin position="419"/>
        <end position="447"/>
    </location>
</feature>
<organism evidence="2 3">
    <name type="scientific">Allacma fusca</name>
    <dbReference type="NCBI Taxonomy" id="39272"/>
    <lineage>
        <taxon>Eukaryota</taxon>
        <taxon>Metazoa</taxon>
        <taxon>Ecdysozoa</taxon>
        <taxon>Arthropoda</taxon>
        <taxon>Hexapoda</taxon>
        <taxon>Collembola</taxon>
        <taxon>Symphypleona</taxon>
        <taxon>Sminthuridae</taxon>
        <taxon>Allacma</taxon>
    </lineage>
</organism>
<sequence>MYSTDFQVDYFLLVFSFFKYIGVFPGKVTPPLNGKTKDAEAQHLPQVSILTKGIFAWLHRANICLFSIFFPFQLYRFFDSIFLMKSNFETLIRQSCWNISATIVFVVVIWICRSSRPICNTINSWKEVESHILEQISPESKVLYQLKRNCELRRASVYFFLMTLLSSIGIVYHCLSHPFYPMYIYSLFVETKYPLNLKWLILSALTQPIVLGYHWSFSFFLEMISTQFFASITSLLHLISTEDPNTPFDSDYWKQNPCIQDCRDKLNKNLPFLIQVQPVLAGKMLTRGSLQTKYEASVKQYQRLQSLVTQFNDTFKHTLFWHHTLMIIMLCLLFYAPMKELLNESIFSNVGFSLNAIFLLYRLYRVEVEAGKIHSASCSYINYWKGSMSSMLSRFEVHDPKELMGALVLREKLNQCHKFGILVGNFYVVKSGTVLTLGSIVTTYLIVLLQF</sequence>
<reference evidence="2" key="1">
    <citation type="submission" date="2021-06" db="EMBL/GenBank/DDBJ databases">
        <authorList>
            <person name="Hodson N. C."/>
            <person name="Mongue J. A."/>
            <person name="Jaron S. K."/>
        </authorList>
    </citation>
    <scope>NUCLEOTIDE SEQUENCE</scope>
</reference>
<keyword evidence="1" id="KW-1133">Transmembrane helix</keyword>
<gene>
    <name evidence="2" type="ORF">AFUS01_LOCUS10076</name>
</gene>
<evidence type="ECO:0000313" key="3">
    <source>
        <dbReference type="Proteomes" id="UP000708208"/>
    </source>
</evidence>
<accession>A0A8J2JLC7</accession>
<feature type="transmembrane region" description="Helical" evidence="1">
    <location>
        <begin position="319"/>
        <end position="338"/>
    </location>
</feature>
<keyword evidence="1" id="KW-0812">Transmembrane</keyword>
<feature type="transmembrane region" description="Helical" evidence="1">
    <location>
        <begin position="54"/>
        <end position="72"/>
    </location>
</feature>
<keyword evidence="3" id="KW-1185">Reference proteome</keyword>
<evidence type="ECO:0000256" key="1">
    <source>
        <dbReference type="SAM" id="Phobius"/>
    </source>
</evidence>
<dbReference type="Proteomes" id="UP000708208">
    <property type="component" value="Unassembled WGS sequence"/>
</dbReference>
<dbReference type="AlphaFoldDB" id="A0A8J2JLC7"/>